<dbReference type="OrthoDB" id="9782387at2"/>
<dbReference type="GO" id="GO:0004748">
    <property type="term" value="F:ribonucleoside-diphosphate reductase activity, thioredoxin disulfide as acceptor"/>
    <property type="evidence" value="ECO:0007669"/>
    <property type="project" value="TreeGrafter"/>
</dbReference>
<dbReference type="InterPro" id="IPR013785">
    <property type="entry name" value="Aldolase_TIM"/>
</dbReference>
<dbReference type="RefSeq" id="WP_074649525.1">
    <property type="nucleotide sequence ID" value="NZ_FOIL01000022.1"/>
</dbReference>
<keyword evidence="8" id="KW-0670">Pyruvate</keyword>
<accession>A0A1I0F215</accession>
<dbReference type="GO" id="GO:0046872">
    <property type="term" value="F:metal ion binding"/>
    <property type="evidence" value="ECO:0007669"/>
    <property type="project" value="UniProtKB-KW"/>
</dbReference>
<dbReference type="SUPFAM" id="SSF102114">
    <property type="entry name" value="Radical SAM enzymes"/>
    <property type="match status" value="1"/>
</dbReference>
<comment type="cofactor">
    <cofactor evidence="1">
        <name>[4Fe-4S] cluster</name>
        <dbReference type="ChEBI" id="CHEBI:49883"/>
    </cofactor>
</comment>
<sequence length="338" mass="37864">MQANIFRIHSVPLPDGGLNTIISFHGCPLRCSWCSRTAPAKPTSILWDDKNCLYCGLCEQLCPTGAIRFQKGNGKGNFSFDASKCCLCLACVNNCPTRRLGFAEEMIDSEEIIAAIRSHAVEYQRGGEISFQNVNTDNQVLFTVEVLKKCREMNLRTSVYTTGFLHSLPFTTLARWADSVSIDLKHYDEKKHIQYTGVSTHTILANLDAAVMMDQLYEVRISIIKGVNDTLFDAKQFGTLLTEHGVRNVCLVDFVMMNTHQFTLENAASERAIHASASFQDGESKPNDSDFTAAHIRLLRYAAFLRGYGLNVRVATPLPNRETKCTEELKITPRREHA</sequence>
<dbReference type="InterPro" id="IPR034457">
    <property type="entry name" value="Organic_radical-activating"/>
</dbReference>
<evidence type="ECO:0000256" key="3">
    <source>
        <dbReference type="ARBA" id="ARBA00022691"/>
    </source>
</evidence>
<dbReference type="Proteomes" id="UP000199820">
    <property type="component" value="Unassembled WGS sequence"/>
</dbReference>
<keyword evidence="8" id="KW-0456">Lyase</keyword>
<dbReference type="EMBL" id="FOIL01000022">
    <property type="protein sequence ID" value="SET51045.1"/>
    <property type="molecule type" value="Genomic_DNA"/>
</dbReference>
<dbReference type="PANTHER" id="PTHR30352:SF2">
    <property type="entry name" value="ANAEROBIC RIBONUCLEOSIDE-TRIPHOSPHATE REDUCTASE-ACTIVATING PROTEIN"/>
    <property type="match status" value="1"/>
</dbReference>
<dbReference type="InterPro" id="IPR017896">
    <property type="entry name" value="4Fe4S_Fe-S-bd"/>
</dbReference>
<protein>
    <submittedName>
        <fullName evidence="8">Pyruvate formate lyase activating enzyme</fullName>
    </submittedName>
</protein>
<dbReference type="Pfam" id="PF12838">
    <property type="entry name" value="Fer4_7"/>
    <property type="match status" value="1"/>
</dbReference>
<keyword evidence="9" id="KW-1185">Reference proteome</keyword>
<keyword evidence="5" id="KW-0408">Iron</keyword>
<evidence type="ECO:0000256" key="1">
    <source>
        <dbReference type="ARBA" id="ARBA00001966"/>
    </source>
</evidence>
<dbReference type="STRING" id="1526.SAMN02910262_01497"/>
<evidence type="ECO:0000256" key="4">
    <source>
        <dbReference type="ARBA" id="ARBA00022723"/>
    </source>
</evidence>
<name>A0A1I0F215_9FIRM</name>
<evidence type="ECO:0000313" key="8">
    <source>
        <dbReference type="EMBL" id="SET51045.1"/>
    </source>
</evidence>
<dbReference type="AlphaFoldDB" id="A0A1I0F215"/>
<evidence type="ECO:0000256" key="6">
    <source>
        <dbReference type="ARBA" id="ARBA00023014"/>
    </source>
</evidence>
<dbReference type="PROSITE" id="PS51379">
    <property type="entry name" value="4FE4S_FER_2"/>
    <property type="match status" value="2"/>
</dbReference>
<gene>
    <name evidence="8" type="ORF">SAMN04487771_102216</name>
</gene>
<organism evidence="8 9">
    <name type="scientific">[Clostridium] aminophilum</name>
    <dbReference type="NCBI Taxonomy" id="1526"/>
    <lineage>
        <taxon>Bacteria</taxon>
        <taxon>Bacillati</taxon>
        <taxon>Bacillota</taxon>
        <taxon>Clostridia</taxon>
        <taxon>Lachnospirales</taxon>
        <taxon>Lachnospiraceae</taxon>
    </lineage>
</organism>
<evidence type="ECO:0000313" key="9">
    <source>
        <dbReference type="Proteomes" id="UP000199820"/>
    </source>
</evidence>
<feature type="domain" description="4Fe-4S ferredoxin-type" evidence="7">
    <location>
        <begin position="76"/>
        <end position="105"/>
    </location>
</feature>
<dbReference type="SFLD" id="SFLDS00029">
    <property type="entry name" value="Radical_SAM"/>
    <property type="match status" value="1"/>
</dbReference>
<keyword evidence="3" id="KW-0949">S-adenosyl-L-methionine</keyword>
<evidence type="ECO:0000256" key="5">
    <source>
        <dbReference type="ARBA" id="ARBA00023004"/>
    </source>
</evidence>
<dbReference type="GO" id="GO:0016829">
    <property type="term" value="F:lyase activity"/>
    <property type="evidence" value="ECO:0007669"/>
    <property type="project" value="UniProtKB-KW"/>
</dbReference>
<dbReference type="Gene3D" id="3.20.20.70">
    <property type="entry name" value="Aldolase class I"/>
    <property type="match status" value="1"/>
</dbReference>
<evidence type="ECO:0000256" key="2">
    <source>
        <dbReference type="ARBA" id="ARBA00022485"/>
    </source>
</evidence>
<dbReference type="SUPFAM" id="SSF54862">
    <property type="entry name" value="4Fe-4S ferredoxins"/>
    <property type="match status" value="1"/>
</dbReference>
<feature type="domain" description="4Fe-4S ferredoxin-type" evidence="7">
    <location>
        <begin position="43"/>
        <end position="72"/>
    </location>
</feature>
<keyword evidence="4" id="KW-0479">Metal-binding</keyword>
<keyword evidence="6" id="KW-0411">Iron-sulfur</keyword>
<reference evidence="8 9" key="1">
    <citation type="submission" date="2016-10" db="EMBL/GenBank/DDBJ databases">
        <authorList>
            <person name="de Groot N.N."/>
        </authorList>
    </citation>
    <scope>NUCLEOTIDE SEQUENCE [LARGE SCALE GENOMIC DNA]</scope>
    <source>
        <strain evidence="8 9">KH1P1</strain>
    </source>
</reference>
<dbReference type="Gene3D" id="3.30.70.20">
    <property type="match status" value="1"/>
</dbReference>
<evidence type="ECO:0000259" key="7">
    <source>
        <dbReference type="PROSITE" id="PS51379"/>
    </source>
</evidence>
<dbReference type="PANTHER" id="PTHR30352">
    <property type="entry name" value="PYRUVATE FORMATE-LYASE-ACTIVATING ENZYME"/>
    <property type="match status" value="1"/>
</dbReference>
<dbReference type="PROSITE" id="PS00198">
    <property type="entry name" value="4FE4S_FER_1"/>
    <property type="match status" value="2"/>
</dbReference>
<dbReference type="InterPro" id="IPR058240">
    <property type="entry name" value="rSAM_sf"/>
</dbReference>
<dbReference type="InterPro" id="IPR017900">
    <property type="entry name" value="4Fe4S_Fe_S_CS"/>
</dbReference>
<proteinExistence type="predicted"/>
<dbReference type="InterPro" id="IPR007197">
    <property type="entry name" value="rSAM"/>
</dbReference>
<dbReference type="GO" id="GO:0051539">
    <property type="term" value="F:4 iron, 4 sulfur cluster binding"/>
    <property type="evidence" value="ECO:0007669"/>
    <property type="project" value="UniProtKB-KW"/>
</dbReference>
<keyword evidence="2" id="KW-0004">4Fe-4S</keyword>